<accession>A0A0F9JD37</accession>
<dbReference type="AlphaFoldDB" id="A0A0F9JD37"/>
<dbReference type="SUPFAM" id="SSF51126">
    <property type="entry name" value="Pectin lyase-like"/>
    <property type="match status" value="1"/>
</dbReference>
<sequence>MKKIIVLAMILVLTISGNCYGQATQYNLGGLNSPIPSDWFRTGRTSDVGTNWARTVDDLIGLSSGKGIAKIFYYDTNVTTEGNGTSWETAKDTMNEIVALCTGGQAYIILMAQGSNESLTLADAVDIDVANMTLWGYGIGANKPTFDFDAAAAEFVIGATNTILNNLRFRVSSDTITTMIDVEAGSDFTIIQNCDFGFAETETDEFVSGITVNAATGTIIRGNDFFAGAQGTVNGIELTGARQVVIEDNYLIGNYSTANIHGVSTLSTEVLIQYNTLWNGVESGLNTEPVIQLLTGTTAISRWNTGVCNETDAAAAFVGDGTFNFTNMYNETVGGASTGWLIGVATNTGGSITVTVD</sequence>
<organism evidence="1">
    <name type="scientific">marine sediment metagenome</name>
    <dbReference type="NCBI Taxonomy" id="412755"/>
    <lineage>
        <taxon>unclassified sequences</taxon>
        <taxon>metagenomes</taxon>
        <taxon>ecological metagenomes</taxon>
    </lineage>
</organism>
<dbReference type="InterPro" id="IPR011050">
    <property type="entry name" value="Pectin_lyase_fold/virulence"/>
</dbReference>
<dbReference type="EMBL" id="LAZR01010340">
    <property type="protein sequence ID" value="KKM67488.1"/>
    <property type="molecule type" value="Genomic_DNA"/>
</dbReference>
<evidence type="ECO:0008006" key="2">
    <source>
        <dbReference type="Google" id="ProtNLM"/>
    </source>
</evidence>
<evidence type="ECO:0000313" key="1">
    <source>
        <dbReference type="EMBL" id="KKM67488.1"/>
    </source>
</evidence>
<proteinExistence type="predicted"/>
<gene>
    <name evidence="1" type="ORF">LCGC14_1470610</name>
</gene>
<comment type="caution">
    <text evidence="1">The sequence shown here is derived from an EMBL/GenBank/DDBJ whole genome shotgun (WGS) entry which is preliminary data.</text>
</comment>
<protein>
    <recommendedName>
        <fullName evidence="2">Right handed beta helix domain-containing protein</fullName>
    </recommendedName>
</protein>
<name>A0A0F9JD37_9ZZZZ</name>
<reference evidence="1" key="1">
    <citation type="journal article" date="2015" name="Nature">
        <title>Complex archaea that bridge the gap between prokaryotes and eukaryotes.</title>
        <authorList>
            <person name="Spang A."/>
            <person name="Saw J.H."/>
            <person name="Jorgensen S.L."/>
            <person name="Zaremba-Niedzwiedzka K."/>
            <person name="Martijn J."/>
            <person name="Lind A.E."/>
            <person name="van Eijk R."/>
            <person name="Schleper C."/>
            <person name="Guy L."/>
            <person name="Ettema T.J."/>
        </authorList>
    </citation>
    <scope>NUCLEOTIDE SEQUENCE</scope>
</reference>